<protein>
    <submittedName>
        <fullName evidence="2">Uncharacterized protein</fullName>
    </submittedName>
</protein>
<feature type="compositionally biased region" description="Low complexity" evidence="1">
    <location>
        <begin position="408"/>
        <end position="419"/>
    </location>
</feature>
<dbReference type="AlphaFoldDB" id="A0A2K3DNV5"/>
<feature type="compositionally biased region" description="Polar residues" evidence="1">
    <location>
        <begin position="450"/>
        <end position="460"/>
    </location>
</feature>
<dbReference type="KEGG" id="cre:CHLRE_06g278092v5"/>
<feature type="region of interest" description="Disordered" evidence="1">
    <location>
        <begin position="448"/>
        <end position="496"/>
    </location>
</feature>
<feature type="compositionally biased region" description="Polar residues" evidence="1">
    <location>
        <begin position="272"/>
        <end position="285"/>
    </location>
</feature>
<sequence>MVALSSTVSTSALQFDIGHELTSVPTLQLIDLPDDSAANTTAFDDEDIMRDFKYIKIMFTQGVCIIPSDPRLEAAWLEGSEGPYGAGINIPLPEYGADNFRRTVAGLRRRAGRQFFDANGNHQFCGSCAGHLNYVTQKFCAFYIFNEEGGGWALSVLLDIVKLLKPDTPAHWNWKWGFHWVMVVDVYDFILHWEYELILVVYGSLCGFTCWLLYWLVYDRPQHKETTRLSWGRLLLRHCYQRRQPPAALRALQLQFQEARARREAEEAAATGSGNANNAPTGISTSRCSPPLLPPPAAPQRQSLAQAGGQERTNSCPGVAGGVAAPAAASAAPATGAPRNSRSSAAATPHIAGSVGRSAAAPAARQGHQQRTAAHAQRLTPSQHQQPQPYQQPQRPGLARAQRHEASSSEQQRSSTTTRGASPSIATCTMPSAGVFAAVAAAAAAPPLSSRRSGVASNGSARPAGVGGDRAPGMASGGSSDGSRGSRGGGSSSGNSAARAAAAVAAAATRAAQVPAAPQHAQPARPAASHPAASSIRPPCSVESTTNTTTSSTATTNNITATANASSAANAALPLHPPPAPPTWQQGPRLHTAAKAAAAAAADSGSESETDECCFICMDAAAVVGFRHADGFVHMGVCGGCVRELQARGLDRTCPLCRRAVVALETLQPALLAPPLPPVLAYRPLVAAY</sequence>
<feature type="region of interest" description="Disordered" evidence="1">
    <location>
        <begin position="263"/>
        <end position="319"/>
    </location>
</feature>
<dbReference type="EMBL" id="CM008967">
    <property type="protein sequence ID" value="PNW82198.1"/>
    <property type="molecule type" value="Genomic_DNA"/>
</dbReference>
<dbReference type="GeneID" id="5723597"/>
<dbReference type="InterPro" id="IPR013083">
    <property type="entry name" value="Znf_RING/FYVE/PHD"/>
</dbReference>
<dbReference type="InParanoid" id="A0A2K3DNV5"/>
<accession>A0A2K3DNV5</accession>
<feature type="region of interest" description="Disordered" evidence="1">
    <location>
        <begin position="571"/>
        <end position="596"/>
    </location>
</feature>
<dbReference type="RefSeq" id="XP_042923756.1">
    <property type="nucleotide sequence ID" value="XM_043063049.1"/>
</dbReference>
<feature type="compositionally biased region" description="Gly residues" evidence="1">
    <location>
        <begin position="465"/>
        <end position="492"/>
    </location>
</feature>
<dbReference type="Proteomes" id="UP000006906">
    <property type="component" value="Chromosome 6"/>
</dbReference>
<evidence type="ECO:0000256" key="1">
    <source>
        <dbReference type="SAM" id="MobiDB-lite"/>
    </source>
</evidence>
<proteinExistence type="predicted"/>
<feature type="region of interest" description="Disordered" evidence="1">
    <location>
        <begin position="333"/>
        <end position="426"/>
    </location>
</feature>
<gene>
    <name evidence="2" type="ORF">CHLRE_06g278092v5</name>
</gene>
<feature type="region of interest" description="Disordered" evidence="1">
    <location>
        <begin position="513"/>
        <end position="556"/>
    </location>
</feature>
<name>A0A2K3DNV5_CHLRE</name>
<feature type="compositionally biased region" description="Low complexity" evidence="1">
    <location>
        <begin position="381"/>
        <end position="396"/>
    </location>
</feature>
<organism evidence="2 3">
    <name type="scientific">Chlamydomonas reinhardtii</name>
    <name type="common">Chlamydomonas smithii</name>
    <dbReference type="NCBI Taxonomy" id="3055"/>
    <lineage>
        <taxon>Eukaryota</taxon>
        <taxon>Viridiplantae</taxon>
        <taxon>Chlorophyta</taxon>
        <taxon>core chlorophytes</taxon>
        <taxon>Chlorophyceae</taxon>
        <taxon>CS clade</taxon>
        <taxon>Chlamydomonadales</taxon>
        <taxon>Chlamydomonadaceae</taxon>
        <taxon>Chlamydomonas</taxon>
    </lineage>
</organism>
<evidence type="ECO:0000313" key="2">
    <source>
        <dbReference type="EMBL" id="PNW82198.1"/>
    </source>
</evidence>
<dbReference type="Gene3D" id="3.30.40.10">
    <property type="entry name" value="Zinc/RING finger domain, C3HC4 (zinc finger)"/>
    <property type="match status" value="1"/>
</dbReference>
<dbReference type="Gramene" id="PNW82198">
    <property type="protein sequence ID" value="PNW82198"/>
    <property type="gene ID" value="CHLRE_06g278092v5"/>
</dbReference>
<keyword evidence="3" id="KW-1185">Reference proteome</keyword>
<reference evidence="2 3" key="1">
    <citation type="journal article" date="2007" name="Science">
        <title>The Chlamydomonas genome reveals the evolution of key animal and plant functions.</title>
        <authorList>
            <person name="Merchant S.S."/>
            <person name="Prochnik S.E."/>
            <person name="Vallon O."/>
            <person name="Harris E.H."/>
            <person name="Karpowicz S.J."/>
            <person name="Witman G.B."/>
            <person name="Terry A."/>
            <person name="Salamov A."/>
            <person name="Fritz-Laylin L.K."/>
            <person name="Marechal-Drouard L."/>
            <person name="Marshall W.F."/>
            <person name="Qu L.H."/>
            <person name="Nelson D.R."/>
            <person name="Sanderfoot A.A."/>
            <person name="Spalding M.H."/>
            <person name="Kapitonov V.V."/>
            <person name="Ren Q."/>
            <person name="Ferris P."/>
            <person name="Lindquist E."/>
            <person name="Shapiro H."/>
            <person name="Lucas S.M."/>
            <person name="Grimwood J."/>
            <person name="Schmutz J."/>
            <person name="Cardol P."/>
            <person name="Cerutti H."/>
            <person name="Chanfreau G."/>
            <person name="Chen C.L."/>
            <person name="Cognat V."/>
            <person name="Croft M.T."/>
            <person name="Dent R."/>
            <person name="Dutcher S."/>
            <person name="Fernandez E."/>
            <person name="Fukuzawa H."/>
            <person name="Gonzalez-Ballester D."/>
            <person name="Gonzalez-Halphen D."/>
            <person name="Hallmann A."/>
            <person name="Hanikenne M."/>
            <person name="Hippler M."/>
            <person name="Inwood W."/>
            <person name="Jabbari K."/>
            <person name="Kalanon M."/>
            <person name="Kuras R."/>
            <person name="Lefebvre P.A."/>
            <person name="Lemaire S.D."/>
            <person name="Lobanov A.V."/>
            <person name="Lohr M."/>
            <person name="Manuell A."/>
            <person name="Meier I."/>
            <person name="Mets L."/>
            <person name="Mittag M."/>
            <person name="Mittelmeier T."/>
            <person name="Moroney J.V."/>
            <person name="Moseley J."/>
            <person name="Napoli C."/>
            <person name="Nedelcu A.M."/>
            <person name="Niyogi K."/>
            <person name="Novoselov S.V."/>
            <person name="Paulsen I.T."/>
            <person name="Pazour G."/>
            <person name="Purton S."/>
            <person name="Ral J.P."/>
            <person name="Riano-Pachon D.M."/>
            <person name="Riekhof W."/>
            <person name="Rymarquis L."/>
            <person name="Schroda M."/>
            <person name="Stern D."/>
            <person name="Umen J."/>
            <person name="Willows R."/>
            <person name="Wilson N."/>
            <person name="Zimmer S.L."/>
            <person name="Allmer J."/>
            <person name="Balk J."/>
            <person name="Bisova K."/>
            <person name="Chen C.J."/>
            <person name="Elias M."/>
            <person name="Gendler K."/>
            <person name="Hauser C."/>
            <person name="Lamb M.R."/>
            <person name="Ledford H."/>
            <person name="Long J.C."/>
            <person name="Minagawa J."/>
            <person name="Page M.D."/>
            <person name="Pan J."/>
            <person name="Pootakham W."/>
            <person name="Roje S."/>
            <person name="Rose A."/>
            <person name="Stahlberg E."/>
            <person name="Terauchi A.M."/>
            <person name="Yang P."/>
            <person name="Ball S."/>
            <person name="Bowler C."/>
            <person name="Dieckmann C.L."/>
            <person name="Gladyshev V.N."/>
            <person name="Green P."/>
            <person name="Jorgensen R."/>
            <person name="Mayfield S."/>
            <person name="Mueller-Roeber B."/>
            <person name="Rajamani S."/>
            <person name="Sayre R.T."/>
            <person name="Brokstein P."/>
            <person name="Dubchak I."/>
            <person name="Goodstein D."/>
            <person name="Hornick L."/>
            <person name="Huang Y.W."/>
            <person name="Jhaveri J."/>
            <person name="Luo Y."/>
            <person name="Martinez D."/>
            <person name="Ngau W.C."/>
            <person name="Otillar B."/>
            <person name="Poliakov A."/>
            <person name="Porter A."/>
            <person name="Szajkowski L."/>
            <person name="Werner G."/>
            <person name="Zhou K."/>
            <person name="Grigoriev I.V."/>
            <person name="Rokhsar D.S."/>
            <person name="Grossman A.R."/>
        </authorList>
    </citation>
    <scope>NUCLEOTIDE SEQUENCE [LARGE SCALE GENOMIC DNA]</scope>
    <source>
        <strain evidence="3">CC-503</strain>
    </source>
</reference>
<evidence type="ECO:0000313" key="3">
    <source>
        <dbReference type="Proteomes" id="UP000006906"/>
    </source>
</evidence>